<protein>
    <submittedName>
        <fullName evidence="2">Uncharacterized protein</fullName>
    </submittedName>
</protein>
<dbReference type="Proteomes" id="UP000198597">
    <property type="component" value="Unassembled WGS sequence"/>
</dbReference>
<keyword evidence="1" id="KW-0732">Signal</keyword>
<evidence type="ECO:0000313" key="3">
    <source>
        <dbReference type="Proteomes" id="UP000198597"/>
    </source>
</evidence>
<reference evidence="2 3" key="1">
    <citation type="submission" date="2016-10" db="EMBL/GenBank/DDBJ databases">
        <authorList>
            <person name="de Groot N.N."/>
        </authorList>
    </citation>
    <scope>NUCLEOTIDE SEQUENCE [LARGE SCALE GENOMIC DNA]</scope>
    <source>
        <strain evidence="2 3">DSM 12272</strain>
    </source>
</reference>
<accession>A0A1H0LE18</accession>
<proteinExistence type="predicted"/>
<feature type="chain" id="PRO_5038477911" evidence="1">
    <location>
        <begin position="24"/>
        <end position="42"/>
    </location>
</feature>
<evidence type="ECO:0000256" key="1">
    <source>
        <dbReference type="SAM" id="SignalP"/>
    </source>
</evidence>
<name>A0A1H0LE18_9CLOT</name>
<sequence length="42" mass="4543">MNFKKYIGAILLMLSGRMINLGAASMAGIGTEDMPDSIKNLR</sequence>
<organism evidence="2 3">
    <name type="scientific">Clostridium gasigenes</name>
    <dbReference type="NCBI Taxonomy" id="94869"/>
    <lineage>
        <taxon>Bacteria</taxon>
        <taxon>Bacillati</taxon>
        <taxon>Bacillota</taxon>
        <taxon>Clostridia</taxon>
        <taxon>Eubacteriales</taxon>
        <taxon>Clostridiaceae</taxon>
        <taxon>Clostridium</taxon>
    </lineage>
</organism>
<evidence type="ECO:0000313" key="2">
    <source>
        <dbReference type="EMBL" id="SDO66449.1"/>
    </source>
</evidence>
<dbReference type="EMBL" id="FNJM01000001">
    <property type="protein sequence ID" value="SDO66449.1"/>
    <property type="molecule type" value="Genomic_DNA"/>
</dbReference>
<keyword evidence="3" id="KW-1185">Reference proteome</keyword>
<gene>
    <name evidence="2" type="ORF">SAMN04488529_10172</name>
</gene>
<feature type="signal peptide" evidence="1">
    <location>
        <begin position="1"/>
        <end position="23"/>
    </location>
</feature>
<dbReference type="STRING" id="94869.SAMN04488529_10172"/>
<dbReference type="AlphaFoldDB" id="A0A1H0LE18"/>
<dbReference type="RefSeq" id="WP_278336629.1">
    <property type="nucleotide sequence ID" value="NZ_FNJM01000001.1"/>
</dbReference>